<protein>
    <submittedName>
        <fullName evidence="9">ClC family H(+)/Cl(-) exchange transporter</fullName>
    </submittedName>
</protein>
<dbReference type="AlphaFoldDB" id="A0A9D1K4Y6"/>
<keyword evidence="7" id="KW-0868">Chloride</keyword>
<dbReference type="Gene3D" id="1.10.3080.10">
    <property type="entry name" value="Clc chloride channel"/>
    <property type="match status" value="1"/>
</dbReference>
<dbReference type="InterPro" id="IPR014743">
    <property type="entry name" value="Cl-channel_core"/>
</dbReference>
<evidence type="ECO:0000256" key="8">
    <source>
        <dbReference type="SAM" id="Phobius"/>
    </source>
</evidence>
<dbReference type="GO" id="GO:0005886">
    <property type="term" value="C:plasma membrane"/>
    <property type="evidence" value="ECO:0007669"/>
    <property type="project" value="TreeGrafter"/>
</dbReference>
<evidence type="ECO:0000313" key="10">
    <source>
        <dbReference type="Proteomes" id="UP000824140"/>
    </source>
</evidence>
<dbReference type="Proteomes" id="UP000824140">
    <property type="component" value="Unassembled WGS sequence"/>
</dbReference>
<feature type="transmembrane region" description="Helical" evidence="8">
    <location>
        <begin position="329"/>
        <end position="350"/>
    </location>
</feature>
<dbReference type="InterPro" id="IPR001807">
    <property type="entry name" value="ClC"/>
</dbReference>
<dbReference type="CDD" id="cd01031">
    <property type="entry name" value="EriC"/>
    <property type="match status" value="1"/>
</dbReference>
<reference evidence="9" key="1">
    <citation type="submission" date="2020-10" db="EMBL/GenBank/DDBJ databases">
        <authorList>
            <person name="Gilroy R."/>
        </authorList>
    </citation>
    <scope>NUCLEOTIDE SEQUENCE</scope>
    <source>
        <strain evidence="9">13766</strain>
    </source>
</reference>
<keyword evidence="6 8" id="KW-0472">Membrane</keyword>
<evidence type="ECO:0000256" key="6">
    <source>
        <dbReference type="ARBA" id="ARBA00023136"/>
    </source>
</evidence>
<keyword evidence="4 8" id="KW-1133">Transmembrane helix</keyword>
<feature type="transmembrane region" description="Helical" evidence="8">
    <location>
        <begin position="158"/>
        <end position="183"/>
    </location>
</feature>
<evidence type="ECO:0000313" key="9">
    <source>
        <dbReference type="EMBL" id="HIS91480.1"/>
    </source>
</evidence>
<gene>
    <name evidence="9" type="ORF">IAA84_00505</name>
</gene>
<evidence type="ECO:0000256" key="7">
    <source>
        <dbReference type="ARBA" id="ARBA00023214"/>
    </source>
</evidence>
<feature type="transmembrane region" description="Helical" evidence="8">
    <location>
        <begin position="294"/>
        <end position="317"/>
    </location>
</feature>
<evidence type="ECO:0000256" key="2">
    <source>
        <dbReference type="ARBA" id="ARBA00022448"/>
    </source>
</evidence>
<comment type="subcellular location">
    <subcellularLocation>
        <location evidence="1">Membrane</location>
        <topology evidence="1">Multi-pass membrane protein</topology>
    </subcellularLocation>
</comment>
<sequence>MFHKFLPTASAPYRHPFRYKLVLEGVLSGAFAGLVAIALRLTISRADALRAQAIALIPGKPGYIAAMFAVLLGLAGLVTLLLKWDPLISGSGIPQLEAEMEGHIDQKWWRVLLAKFLGSALAIGAGLSLGREGPSIQLGAMAGKGAAEITRDREDSRLIMTLGACAGLSAAFNAPFAGVLFALEEVQKRFSADVLVSSMAASIVANLLSVAIVGNAPIFALGALTIMPLKYLWLMPLLGIFLGCAGALYNRCVALSQNLYARVRNRYARTAIPFLLAGLLALAAPQVLGSGHELVAQTGAGMAIETLVFLFVAKFLFSMASFGSGVPGGIFLPLLVLGALSGGIFAGGAQMVGISSAYLPNFVTLGMAGIFAAIVRAPITGIILICEMTGSFSQFLNVSLVSLCAYLVADGLRTQPIYEQLLARMLAGRPEKR</sequence>
<keyword evidence="2" id="KW-0813">Transport</keyword>
<evidence type="ECO:0000256" key="3">
    <source>
        <dbReference type="ARBA" id="ARBA00022692"/>
    </source>
</evidence>
<evidence type="ECO:0000256" key="5">
    <source>
        <dbReference type="ARBA" id="ARBA00023065"/>
    </source>
</evidence>
<organism evidence="9 10">
    <name type="scientific">Candidatus Alectryocaccomicrobium excrementavium</name>
    <dbReference type="NCBI Taxonomy" id="2840668"/>
    <lineage>
        <taxon>Bacteria</taxon>
        <taxon>Bacillati</taxon>
        <taxon>Bacillota</taxon>
        <taxon>Clostridia</taxon>
        <taxon>Candidatus Alectryocaccomicrobium</taxon>
    </lineage>
</organism>
<keyword evidence="5" id="KW-0406">Ion transport</keyword>
<feature type="transmembrane region" description="Helical" evidence="8">
    <location>
        <begin position="231"/>
        <end position="249"/>
    </location>
</feature>
<reference evidence="9" key="2">
    <citation type="journal article" date="2021" name="PeerJ">
        <title>Extensive microbial diversity within the chicken gut microbiome revealed by metagenomics and culture.</title>
        <authorList>
            <person name="Gilroy R."/>
            <person name="Ravi A."/>
            <person name="Getino M."/>
            <person name="Pursley I."/>
            <person name="Horton D.L."/>
            <person name="Alikhan N.F."/>
            <person name="Baker D."/>
            <person name="Gharbi K."/>
            <person name="Hall N."/>
            <person name="Watson M."/>
            <person name="Adriaenssens E.M."/>
            <person name="Foster-Nyarko E."/>
            <person name="Jarju S."/>
            <person name="Secka A."/>
            <person name="Antonio M."/>
            <person name="Oren A."/>
            <person name="Chaudhuri R.R."/>
            <person name="La Ragione R."/>
            <person name="Hildebrand F."/>
            <person name="Pallen M.J."/>
        </authorList>
    </citation>
    <scope>NUCLEOTIDE SEQUENCE</scope>
    <source>
        <strain evidence="9">13766</strain>
    </source>
</reference>
<feature type="transmembrane region" description="Helical" evidence="8">
    <location>
        <begin position="195"/>
        <end position="219"/>
    </location>
</feature>
<feature type="transmembrane region" description="Helical" evidence="8">
    <location>
        <begin position="108"/>
        <end position="129"/>
    </location>
</feature>
<comment type="caution">
    <text evidence="9">The sequence shown here is derived from an EMBL/GenBank/DDBJ whole genome shotgun (WGS) entry which is preliminary data.</text>
</comment>
<dbReference type="SUPFAM" id="SSF81340">
    <property type="entry name" value="Clc chloride channel"/>
    <property type="match status" value="1"/>
</dbReference>
<dbReference type="PANTHER" id="PTHR45711">
    <property type="entry name" value="CHLORIDE CHANNEL PROTEIN"/>
    <property type="match status" value="1"/>
</dbReference>
<dbReference type="EMBL" id="DVJN01000011">
    <property type="protein sequence ID" value="HIS91480.1"/>
    <property type="molecule type" value="Genomic_DNA"/>
</dbReference>
<proteinExistence type="predicted"/>
<evidence type="ECO:0000256" key="4">
    <source>
        <dbReference type="ARBA" id="ARBA00022989"/>
    </source>
</evidence>
<name>A0A9D1K4Y6_9FIRM</name>
<feature type="transmembrane region" description="Helical" evidence="8">
    <location>
        <begin position="63"/>
        <end position="82"/>
    </location>
</feature>
<dbReference type="PANTHER" id="PTHR45711:SF6">
    <property type="entry name" value="CHLORIDE CHANNEL PROTEIN"/>
    <property type="match status" value="1"/>
</dbReference>
<feature type="transmembrane region" description="Helical" evidence="8">
    <location>
        <begin position="270"/>
        <end position="288"/>
    </location>
</feature>
<accession>A0A9D1K4Y6</accession>
<keyword evidence="3 8" id="KW-0812">Transmembrane</keyword>
<feature type="transmembrane region" description="Helical" evidence="8">
    <location>
        <begin position="21"/>
        <end position="43"/>
    </location>
</feature>
<dbReference type="GO" id="GO:0005247">
    <property type="term" value="F:voltage-gated chloride channel activity"/>
    <property type="evidence" value="ECO:0007669"/>
    <property type="project" value="TreeGrafter"/>
</dbReference>
<evidence type="ECO:0000256" key="1">
    <source>
        <dbReference type="ARBA" id="ARBA00004141"/>
    </source>
</evidence>
<feature type="transmembrane region" description="Helical" evidence="8">
    <location>
        <begin position="362"/>
        <end position="385"/>
    </location>
</feature>
<dbReference type="PRINTS" id="PR00762">
    <property type="entry name" value="CLCHANNEL"/>
</dbReference>
<dbReference type="Pfam" id="PF00654">
    <property type="entry name" value="Voltage_CLC"/>
    <property type="match status" value="1"/>
</dbReference>